<gene>
    <name evidence="2" type="ORF">F2Q69_00030871</name>
</gene>
<name>A0A8S9S6U0_BRACR</name>
<proteinExistence type="predicted"/>
<feature type="compositionally biased region" description="Basic residues" evidence="1">
    <location>
        <begin position="1"/>
        <end position="14"/>
    </location>
</feature>
<dbReference type="Proteomes" id="UP000712600">
    <property type="component" value="Unassembled WGS sequence"/>
</dbReference>
<reference evidence="2" key="1">
    <citation type="submission" date="2019-12" db="EMBL/GenBank/DDBJ databases">
        <title>Genome sequencing and annotation of Brassica cretica.</title>
        <authorList>
            <person name="Studholme D.J."/>
            <person name="Sarris P."/>
        </authorList>
    </citation>
    <scope>NUCLEOTIDE SEQUENCE</scope>
    <source>
        <strain evidence="2">PFS-109/04</strain>
        <tissue evidence="2">Leaf</tissue>
    </source>
</reference>
<feature type="region of interest" description="Disordered" evidence="1">
    <location>
        <begin position="1"/>
        <end position="22"/>
    </location>
</feature>
<dbReference type="AlphaFoldDB" id="A0A8S9S6U0"/>
<evidence type="ECO:0000313" key="3">
    <source>
        <dbReference type="Proteomes" id="UP000712600"/>
    </source>
</evidence>
<sequence length="53" mass="6038">MNSGVLRRRSHSRSKAQGGEKKTYTVLSQWLGALIVVDRSFMAVSIMEEESFY</sequence>
<accession>A0A8S9S6U0</accession>
<dbReference type="EMBL" id="QGKX02000088">
    <property type="protein sequence ID" value="KAF3588473.1"/>
    <property type="molecule type" value="Genomic_DNA"/>
</dbReference>
<organism evidence="2 3">
    <name type="scientific">Brassica cretica</name>
    <name type="common">Mustard</name>
    <dbReference type="NCBI Taxonomy" id="69181"/>
    <lineage>
        <taxon>Eukaryota</taxon>
        <taxon>Viridiplantae</taxon>
        <taxon>Streptophyta</taxon>
        <taxon>Embryophyta</taxon>
        <taxon>Tracheophyta</taxon>
        <taxon>Spermatophyta</taxon>
        <taxon>Magnoliopsida</taxon>
        <taxon>eudicotyledons</taxon>
        <taxon>Gunneridae</taxon>
        <taxon>Pentapetalae</taxon>
        <taxon>rosids</taxon>
        <taxon>malvids</taxon>
        <taxon>Brassicales</taxon>
        <taxon>Brassicaceae</taxon>
        <taxon>Brassiceae</taxon>
        <taxon>Brassica</taxon>
    </lineage>
</organism>
<evidence type="ECO:0000313" key="2">
    <source>
        <dbReference type="EMBL" id="KAF3588473.1"/>
    </source>
</evidence>
<protein>
    <submittedName>
        <fullName evidence="2">Uncharacterized protein</fullName>
    </submittedName>
</protein>
<comment type="caution">
    <text evidence="2">The sequence shown here is derived from an EMBL/GenBank/DDBJ whole genome shotgun (WGS) entry which is preliminary data.</text>
</comment>
<evidence type="ECO:0000256" key="1">
    <source>
        <dbReference type="SAM" id="MobiDB-lite"/>
    </source>
</evidence>